<organism evidence="1 2">
    <name type="scientific">Lactiplantibacillus pentosus</name>
    <name type="common">Lactobacillus pentosus</name>
    <dbReference type="NCBI Taxonomy" id="1589"/>
    <lineage>
        <taxon>Bacteria</taxon>
        <taxon>Bacillati</taxon>
        <taxon>Bacillota</taxon>
        <taxon>Bacilli</taxon>
        <taxon>Lactobacillales</taxon>
        <taxon>Lactobacillaceae</taxon>
        <taxon>Lactiplantibacillus</taxon>
    </lineage>
</organism>
<reference evidence="1" key="1">
    <citation type="submission" date="2023-08" db="EMBL/GenBank/DDBJ databases">
        <authorList>
            <person name="Page C.A."/>
            <person name="Perez-Diaz I.M."/>
        </authorList>
    </citation>
    <scope>NUCLEOTIDE SEQUENCE</scope>
    <source>
        <strain evidence="1">7.8.46</strain>
    </source>
</reference>
<dbReference type="Proteomes" id="UP001267003">
    <property type="component" value="Unassembled WGS sequence"/>
</dbReference>
<dbReference type="EMBL" id="JAVLAQ010000001">
    <property type="protein sequence ID" value="MDT6990663.1"/>
    <property type="molecule type" value="Genomic_DNA"/>
</dbReference>
<proteinExistence type="predicted"/>
<dbReference type="AlphaFoldDB" id="A0AAW8VZI8"/>
<protein>
    <submittedName>
        <fullName evidence="1">Uncharacterized protein</fullName>
    </submittedName>
</protein>
<evidence type="ECO:0000313" key="2">
    <source>
        <dbReference type="Proteomes" id="UP001267003"/>
    </source>
</evidence>
<dbReference type="RefSeq" id="WP_253956376.1">
    <property type="nucleotide sequence ID" value="NZ_JAGXBR010000006.1"/>
</dbReference>
<accession>A0AAW8VZI8</accession>
<comment type="caution">
    <text evidence="1">The sequence shown here is derived from an EMBL/GenBank/DDBJ whole genome shotgun (WGS) entry which is preliminary data.</text>
</comment>
<gene>
    <name evidence="1" type="ORF">RI536_11265</name>
</gene>
<name>A0AAW8VZI8_LACPE</name>
<evidence type="ECO:0000313" key="1">
    <source>
        <dbReference type="EMBL" id="MDT6990663.1"/>
    </source>
</evidence>
<sequence length="45" mass="5331">MQNQQGDYYFDLRTTLSELEIRRTIAKLVADKDFTVMSWLGLYSI</sequence>